<evidence type="ECO:0000256" key="1">
    <source>
        <dbReference type="SAM" id="MobiDB-lite"/>
    </source>
</evidence>
<gene>
    <name evidence="2" type="ORF">CCAM_LOCUS32506</name>
</gene>
<organism evidence="2 3">
    <name type="scientific">Cuscuta campestris</name>
    <dbReference type="NCBI Taxonomy" id="132261"/>
    <lineage>
        <taxon>Eukaryota</taxon>
        <taxon>Viridiplantae</taxon>
        <taxon>Streptophyta</taxon>
        <taxon>Embryophyta</taxon>
        <taxon>Tracheophyta</taxon>
        <taxon>Spermatophyta</taxon>
        <taxon>Magnoliopsida</taxon>
        <taxon>eudicotyledons</taxon>
        <taxon>Gunneridae</taxon>
        <taxon>Pentapetalae</taxon>
        <taxon>asterids</taxon>
        <taxon>lamiids</taxon>
        <taxon>Solanales</taxon>
        <taxon>Convolvulaceae</taxon>
        <taxon>Cuscuteae</taxon>
        <taxon>Cuscuta</taxon>
        <taxon>Cuscuta subgen. Grammica</taxon>
        <taxon>Cuscuta sect. Cleistogrammica</taxon>
    </lineage>
</organism>
<sequence>MEIIARNNIAGPVTKMTKLWLINDGTFRKKSGNRNGAETSRVTTAAPARASLQSIADSLNALTVNIDDMGRAVERIDQTVQRQRHDMCAYFKQVQYVPPPYDGTFLGQDYDGGDEDDDSYAPSSSPNEDEFDEEVDGDAMDVEDDENDDEDS</sequence>
<keyword evidence="3" id="KW-1185">Reference proteome</keyword>
<feature type="compositionally biased region" description="Acidic residues" evidence="1">
    <location>
        <begin position="127"/>
        <end position="152"/>
    </location>
</feature>
<accession>A0A484MPN5</accession>
<proteinExistence type="predicted"/>
<protein>
    <submittedName>
        <fullName evidence="2">Uncharacterized protein</fullName>
    </submittedName>
</protein>
<evidence type="ECO:0000313" key="3">
    <source>
        <dbReference type="Proteomes" id="UP000595140"/>
    </source>
</evidence>
<dbReference type="EMBL" id="OOIL02004170">
    <property type="protein sequence ID" value="VFQ90730.1"/>
    <property type="molecule type" value="Genomic_DNA"/>
</dbReference>
<dbReference type="AlphaFoldDB" id="A0A484MPN5"/>
<reference evidence="2 3" key="1">
    <citation type="submission" date="2018-04" db="EMBL/GenBank/DDBJ databases">
        <authorList>
            <person name="Vogel A."/>
        </authorList>
    </citation>
    <scope>NUCLEOTIDE SEQUENCE [LARGE SCALE GENOMIC DNA]</scope>
</reference>
<evidence type="ECO:0000313" key="2">
    <source>
        <dbReference type="EMBL" id="VFQ90730.1"/>
    </source>
</evidence>
<name>A0A484MPN5_9ASTE</name>
<dbReference type="Proteomes" id="UP000595140">
    <property type="component" value="Unassembled WGS sequence"/>
</dbReference>
<feature type="region of interest" description="Disordered" evidence="1">
    <location>
        <begin position="97"/>
        <end position="152"/>
    </location>
</feature>